<gene>
    <name evidence="2" type="ORF">Tco_0942043</name>
</gene>
<proteinExistence type="predicted"/>
<evidence type="ECO:0000313" key="2">
    <source>
        <dbReference type="EMBL" id="GJT42178.1"/>
    </source>
</evidence>
<reference evidence="2" key="1">
    <citation type="journal article" date="2022" name="Int. J. Mol. Sci.">
        <title>Draft Genome of Tanacetum Coccineum: Genomic Comparison of Closely Related Tanacetum-Family Plants.</title>
        <authorList>
            <person name="Yamashiro T."/>
            <person name="Shiraishi A."/>
            <person name="Nakayama K."/>
            <person name="Satake H."/>
        </authorList>
    </citation>
    <scope>NUCLEOTIDE SEQUENCE</scope>
</reference>
<evidence type="ECO:0000313" key="3">
    <source>
        <dbReference type="Proteomes" id="UP001151760"/>
    </source>
</evidence>
<dbReference type="EMBL" id="BQNB010015623">
    <property type="protein sequence ID" value="GJT42178.1"/>
    <property type="molecule type" value="Genomic_DNA"/>
</dbReference>
<dbReference type="Proteomes" id="UP001151760">
    <property type="component" value="Unassembled WGS sequence"/>
</dbReference>
<feature type="compositionally biased region" description="Basic and acidic residues" evidence="1">
    <location>
        <begin position="43"/>
        <end position="55"/>
    </location>
</feature>
<keyword evidence="3" id="KW-1185">Reference proteome</keyword>
<feature type="compositionally biased region" description="Basic and acidic residues" evidence="1">
    <location>
        <begin position="7"/>
        <end position="32"/>
    </location>
</feature>
<accession>A0ABQ5DVB6</accession>
<evidence type="ECO:0000256" key="1">
    <source>
        <dbReference type="SAM" id="MobiDB-lite"/>
    </source>
</evidence>
<name>A0ABQ5DVB6_9ASTR</name>
<protein>
    <submittedName>
        <fullName evidence="2">Uncharacterized protein</fullName>
    </submittedName>
</protein>
<sequence>MNYELLHLNEDRAGKPLRRENAKPLPRNEVRRGSGSSFDEQPDQPRRNQREDNRRWELRMGVSIPEFYGNTLNPKGFIEWLVAVEEAFELR</sequence>
<feature type="region of interest" description="Disordered" evidence="1">
    <location>
        <begin position="1"/>
        <end position="55"/>
    </location>
</feature>
<reference evidence="2" key="2">
    <citation type="submission" date="2022-01" db="EMBL/GenBank/DDBJ databases">
        <authorList>
            <person name="Yamashiro T."/>
            <person name="Shiraishi A."/>
            <person name="Satake H."/>
            <person name="Nakayama K."/>
        </authorList>
    </citation>
    <scope>NUCLEOTIDE SEQUENCE</scope>
</reference>
<organism evidence="2 3">
    <name type="scientific">Tanacetum coccineum</name>
    <dbReference type="NCBI Taxonomy" id="301880"/>
    <lineage>
        <taxon>Eukaryota</taxon>
        <taxon>Viridiplantae</taxon>
        <taxon>Streptophyta</taxon>
        <taxon>Embryophyta</taxon>
        <taxon>Tracheophyta</taxon>
        <taxon>Spermatophyta</taxon>
        <taxon>Magnoliopsida</taxon>
        <taxon>eudicotyledons</taxon>
        <taxon>Gunneridae</taxon>
        <taxon>Pentapetalae</taxon>
        <taxon>asterids</taxon>
        <taxon>campanulids</taxon>
        <taxon>Asterales</taxon>
        <taxon>Asteraceae</taxon>
        <taxon>Asteroideae</taxon>
        <taxon>Anthemideae</taxon>
        <taxon>Anthemidinae</taxon>
        <taxon>Tanacetum</taxon>
    </lineage>
</organism>
<comment type="caution">
    <text evidence="2">The sequence shown here is derived from an EMBL/GenBank/DDBJ whole genome shotgun (WGS) entry which is preliminary data.</text>
</comment>